<dbReference type="GO" id="GO:0015450">
    <property type="term" value="F:protein-transporting ATPase activity"/>
    <property type="evidence" value="ECO:0007669"/>
    <property type="project" value="UniProtKB-UniRule"/>
</dbReference>
<accession>A0A1I4J204</accession>
<sequence length="73" mass="7611">MFVLKILHFIIAIAVIVGVLLQSGKSAGLSGAIDGGATTFFGKSGRKMEDKISKATTIAAVLFMLNSLILAIM</sequence>
<keyword evidence="5 10" id="KW-0812">Transmembrane</keyword>
<evidence type="ECO:0000256" key="3">
    <source>
        <dbReference type="ARBA" id="ARBA00022448"/>
    </source>
</evidence>
<evidence type="ECO:0000313" key="11">
    <source>
        <dbReference type="EMBL" id="SFL60580.1"/>
    </source>
</evidence>
<proteinExistence type="inferred from homology"/>
<dbReference type="GO" id="GO:0005886">
    <property type="term" value="C:plasma membrane"/>
    <property type="evidence" value="ECO:0007669"/>
    <property type="project" value="UniProtKB-SubCell"/>
</dbReference>
<evidence type="ECO:0000256" key="4">
    <source>
        <dbReference type="ARBA" id="ARBA00022475"/>
    </source>
</evidence>
<comment type="subcellular location">
    <subcellularLocation>
        <location evidence="1 10">Cell membrane</location>
        <topology evidence="1 10">Multi-pass membrane protein</topology>
    </subcellularLocation>
</comment>
<keyword evidence="9 10" id="KW-0472">Membrane</keyword>
<feature type="transmembrane region" description="Helical" evidence="10">
    <location>
        <begin position="52"/>
        <end position="72"/>
    </location>
</feature>
<dbReference type="OrthoDB" id="1708246at2"/>
<comment type="function">
    <text evidence="10">Involved in protein export. Participates in an early event of protein translocation.</text>
</comment>
<dbReference type="Proteomes" id="UP000199006">
    <property type="component" value="Unassembled WGS sequence"/>
</dbReference>
<evidence type="ECO:0000256" key="2">
    <source>
        <dbReference type="ARBA" id="ARBA00008445"/>
    </source>
</evidence>
<evidence type="ECO:0000256" key="8">
    <source>
        <dbReference type="ARBA" id="ARBA00023010"/>
    </source>
</evidence>
<keyword evidence="3 10" id="KW-0813">Transport</keyword>
<dbReference type="AlphaFoldDB" id="A0A1I4J204"/>
<reference evidence="11 12" key="1">
    <citation type="submission" date="2016-10" db="EMBL/GenBank/DDBJ databases">
        <authorList>
            <person name="de Groot N.N."/>
        </authorList>
    </citation>
    <scope>NUCLEOTIDE SEQUENCE [LARGE SCALE GENOMIC DNA]</scope>
    <source>
        <strain evidence="11 12">ATCC 51327</strain>
    </source>
</reference>
<dbReference type="EMBL" id="FOTI01000020">
    <property type="protein sequence ID" value="SFL60580.1"/>
    <property type="molecule type" value="Genomic_DNA"/>
</dbReference>
<evidence type="ECO:0000256" key="9">
    <source>
        <dbReference type="ARBA" id="ARBA00023136"/>
    </source>
</evidence>
<feature type="transmembrane region" description="Helical" evidence="10">
    <location>
        <begin position="6"/>
        <end position="23"/>
    </location>
</feature>
<dbReference type="Pfam" id="PF03840">
    <property type="entry name" value="SecG"/>
    <property type="match status" value="1"/>
</dbReference>
<dbReference type="NCBIfam" id="TIGR00810">
    <property type="entry name" value="secG"/>
    <property type="match status" value="1"/>
</dbReference>
<evidence type="ECO:0000256" key="7">
    <source>
        <dbReference type="ARBA" id="ARBA00022989"/>
    </source>
</evidence>
<dbReference type="InterPro" id="IPR004692">
    <property type="entry name" value="SecG"/>
</dbReference>
<name>A0A1I4J204_9FIRM</name>
<evidence type="ECO:0000256" key="5">
    <source>
        <dbReference type="ARBA" id="ARBA00022692"/>
    </source>
</evidence>
<dbReference type="GO" id="GO:0065002">
    <property type="term" value="P:intracellular protein transmembrane transport"/>
    <property type="evidence" value="ECO:0007669"/>
    <property type="project" value="TreeGrafter"/>
</dbReference>
<dbReference type="PANTHER" id="PTHR34182">
    <property type="entry name" value="PROTEIN-EXPORT MEMBRANE PROTEIN SECG"/>
    <property type="match status" value="1"/>
</dbReference>
<dbReference type="STRING" id="29563.SAMN02983006_01576"/>
<evidence type="ECO:0000313" key="12">
    <source>
        <dbReference type="Proteomes" id="UP000199006"/>
    </source>
</evidence>
<keyword evidence="8 10" id="KW-0811">Translocation</keyword>
<keyword evidence="7 10" id="KW-1133">Transmembrane helix</keyword>
<organism evidence="11 12">
    <name type="scientific">Halanaerobium salsuginis</name>
    <dbReference type="NCBI Taxonomy" id="29563"/>
    <lineage>
        <taxon>Bacteria</taxon>
        <taxon>Bacillati</taxon>
        <taxon>Bacillota</taxon>
        <taxon>Clostridia</taxon>
        <taxon>Halanaerobiales</taxon>
        <taxon>Halanaerobiaceae</taxon>
        <taxon>Halanaerobium</taxon>
    </lineage>
</organism>
<protein>
    <recommendedName>
        <fullName evidence="10">Protein-export membrane protein SecG</fullName>
    </recommendedName>
</protein>
<dbReference type="RefSeq" id="WP_089861685.1">
    <property type="nucleotide sequence ID" value="NZ_FOTI01000020.1"/>
</dbReference>
<comment type="similarity">
    <text evidence="2 10">Belongs to the SecG family.</text>
</comment>
<keyword evidence="12" id="KW-1185">Reference proteome</keyword>
<keyword evidence="4 10" id="KW-1003">Cell membrane</keyword>
<dbReference type="GO" id="GO:0009306">
    <property type="term" value="P:protein secretion"/>
    <property type="evidence" value="ECO:0007669"/>
    <property type="project" value="UniProtKB-UniRule"/>
</dbReference>
<dbReference type="PANTHER" id="PTHR34182:SF1">
    <property type="entry name" value="PROTEIN-EXPORT MEMBRANE PROTEIN SECG"/>
    <property type="match status" value="1"/>
</dbReference>
<keyword evidence="6 10" id="KW-0653">Protein transport</keyword>
<dbReference type="PRINTS" id="PR01651">
    <property type="entry name" value="SECGEXPORT"/>
</dbReference>
<evidence type="ECO:0000256" key="10">
    <source>
        <dbReference type="RuleBase" id="RU365087"/>
    </source>
</evidence>
<evidence type="ECO:0000256" key="1">
    <source>
        <dbReference type="ARBA" id="ARBA00004651"/>
    </source>
</evidence>
<dbReference type="GO" id="GO:0043952">
    <property type="term" value="P:protein transport by the Sec complex"/>
    <property type="evidence" value="ECO:0007669"/>
    <property type="project" value="TreeGrafter"/>
</dbReference>
<evidence type="ECO:0000256" key="6">
    <source>
        <dbReference type="ARBA" id="ARBA00022927"/>
    </source>
</evidence>
<gene>
    <name evidence="11" type="ORF">SAMN02983006_01576</name>
</gene>